<feature type="coiled-coil region" evidence="1">
    <location>
        <begin position="3"/>
        <end position="30"/>
    </location>
</feature>
<dbReference type="Proteomes" id="UP000789405">
    <property type="component" value="Unassembled WGS sequence"/>
</dbReference>
<sequence>MSKNLKVARLKNVEREIKKLNDELRGFEILQGFEKHEKNECNICLVEDECSTFK</sequence>
<feature type="non-terminal residue" evidence="2">
    <location>
        <position position="54"/>
    </location>
</feature>
<evidence type="ECO:0000313" key="2">
    <source>
        <dbReference type="EMBL" id="CAG8760204.1"/>
    </source>
</evidence>
<evidence type="ECO:0000313" key="3">
    <source>
        <dbReference type="Proteomes" id="UP000789405"/>
    </source>
</evidence>
<protein>
    <submittedName>
        <fullName evidence="2">20238_t:CDS:1</fullName>
    </submittedName>
</protein>
<gene>
    <name evidence="2" type="ORF">DERYTH_LOCUS17746</name>
</gene>
<keyword evidence="1" id="KW-0175">Coiled coil</keyword>
<dbReference type="EMBL" id="CAJVPY010017079">
    <property type="protein sequence ID" value="CAG8760204.1"/>
    <property type="molecule type" value="Genomic_DNA"/>
</dbReference>
<dbReference type="OrthoDB" id="10368925at2759"/>
<organism evidence="2 3">
    <name type="scientific">Dentiscutata erythropus</name>
    <dbReference type="NCBI Taxonomy" id="1348616"/>
    <lineage>
        <taxon>Eukaryota</taxon>
        <taxon>Fungi</taxon>
        <taxon>Fungi incertae sedis</taxon>
        <taxon>Mucoromycota</taxon>
        <taxon>Glomeromycotina</taxon>
        <taxon>Glomeromycetes</taxon>
        <taxon>Diversisporales</taxon>
        <taxon>Gigasporaceae</taxon>
        <taxon>Dentiscutata</taxon>
    </lineage>
</organism>
<keyword evidence="3" id="KW-1185">Reference proteome</keyword>
<reference evidence="2" key="1">
    <citation type="submission" date="2021-06" db="EMBL/GenBank/DDBJ databases">
        <authorList>
            <person name="Kallberg Y."/>
            <person name="Tangrot J."/>
            <person name="Rosling A."/>
        </authorList>
    </citation>
    <scope>NUCLEOTIDE SEQUENCE</scope>
    <source>
        <strain evidence="2">MA453B</strain>
    </source>
</reference>
<proteinExistence type="predicted"/>
<comment type="caution">
    <text evidence="2">The sequence shown here is derived from an EMBL/GenBank/DDBJ whole genome shotgun (WGS) entry which is preliminary data.</text>
</comment>
<name>A0A9N9NQA6_9GLOM</name>
<dbReference type="AlphaFoldDB" id="A0A9N9NQA6"/>
<evidence type="ECO:0000256" key="1">
    <source>
        <dbReference type="SAM" id="Coils"/>
    </source>
</evidence>
<accession>A0A9N9NQA6</accession>